<organism evidence="3 4">
    <name type="scientific">Streptosporangium nondiastaticum</name>
    <dbReference type="NCBI Taxonomy" id="35764"/>
    <lineage>
        <taxon>Bacteria</taxon>
        <taxon>Bacillati</taxon>
        <taxon>Actinomycetota</taxon>
        <taxon>Actinomycetes</taxon>
        <taxon>Streptosporangiales</taxon>
        <taxon>Streptosporangiaceae</taxon>
        <taxon>Streptosporangium</taxon>
    </lineage>
</organism>
<feature type="region of interest" description="Disordered" evidence="1">
    <location>
        <begin position="513"/>
        <end position="712"/>
    </location>
</feature>
<dbReference type="InterPro" id="IPR011990">
    <property type="entry name" value="TPR-like_helical_dom_sf"/>
</dbReference>
<protein>
    <recommendedName>
        <fullName evidence="5">ATP-binding protein</fullName>
    </recommendedName>
</protein>
<dbReference type="Gene3D" id="3.40.50.300">
    <property type="entry name" value="P-loop containing nucleotide triphosphate hydrolases"/>
    <property type="match status" value="1"/>
</dbReference>
<keyword evidence="2" id="KW-0812">Transmembrane</keyword>
<comment type="caution">
    <text evidence="3">The sequence shown here is derived from an EMBL/GenBank/DDBJ whole genome shotgun (WGS) entry which is preliminary data.</text>
</comment>
<gene>
    <name evidence="3" type="ORF">B7P34_16100</name>
</gene>
<name>A0A9X7JQ18_9ACTN</name>
<feature type="compositionally biased region" description="Gly residues" evidence="1">
    <location>
        <begin position="536"/>
        <end position="546"/>
    </location>
</feature>
<feature type="compositionally biased region" description="Basic and acidic residues" evidence="1">
    <location>
        <begin position="659"/>
        <end position="679"/>
    </location>
</feature>
<evidence type="ECO:0008006" key="5">
    <source>
        <dbReference type="Google" id="ProtNLM"/>
    </source>
</evidence>
<keyword evidence="2" id="KW-1133">Transmembrane helix</keyword>
<sequence>MYSVLYGSSRITLTSRSGTRLQRSELLLRDPGLRHRWTGPPPVLLGREEVLATARREILDGRPVEFHGPCGFGKSSLLRNLASGGRRSAFVSVGRTPLEDVLQLLVDELYVSAGPEPVKYSGPVCRQLVRHTRALIVLDDVPPGSRIPRQLADALPGCVLLVGGEQPVLGGAAAASRLLPGLPQDAAFDLFVRSLGRAVRDPELPFVRRLLESVRGRPLSVRQAAALVRAGHPVGAVAERAARGVRELDRMSAGRLPGPERKALAVLALVAGALVPGNWVAAAGDIAYVTQALLSLHERGLVERPEEDRFGLPVCVADSVRDLLLDAVSLSATVNGLADWLEGALDGGVHGLTDALDGVEGLVGLLGFAAERAEWRAVVRLARVTEAALFAGRRWQQWKEVLEQGEDAARRIGDRASEALFSHQLGTVAYVEDRPGDAAARLRHALQLRAALGDTEGAELTRANLTYVEAYGPGRGEGRDPDRRALLRRGLLVLAGLVAVVAVIAAVRAAVAGAGDGDPSPGPQPGSSGTVAGGSPLPGGSPGGASGPPVSFSPGPGPGSEGPGSEGPGSEGPGPITGGSPRPSGVTSSLPGPGPGPSRSVVVSPGPSRSASSSPGPGSSPCCSRGPVVSRSPSVSVGPSRSKGPIIRRPGASSPGSGHDGEGERGDGGRGGDGARGDGRLPVPQVVPPGSMALLSGRPPASQPPQRALPPR</sequence>
<evidence type="ECO:0000313" key="4">
    <source>
        <dbReference type="Proteomes" id="UP000242427"/>
    </source>
</evidence>
<dbReference type="AlphaFoldDB" id="A0A9X7JQ18"/>
<dbReference type="EMBL" id="PXWG01000036">
    <property type="protein sequence ID" value="PSJ27768.1"/>
    <property type="molecule type" value="Genomic_DNA"/>
</dbReference>
<dbReference type="RefSeq" id="WP_106677097.1">
    <property type="nucleotide sequence ID" value="NZ_PXWG01000036.1"/>
</dbReference>
<dbReference type="InterPro" id="IPR027417">
    <property type="entry name" value="P-loop_NTPase"/>
</dbReference>
<dbReference type="OrthoDB" id="3846495at2"/>
<dbReference type="Gene3D" id="1.25.40.10">
    <property type="entry name" value="Tetratricopeptide repeat domain"/>
    <property type="match status" value="1"/>
</dbReference>
<feature type="compositionally biased region" description="Gly residues" evidence="1">
    <location>
        <begin position="558"/>
        <end position="577"/>
    </location>
</feature>
<reference evidence="3 4" key="1">
    <citation type="submission" date="2018-03" db="EMBL/GenBank/DDBJ databases">
        <title>Chitinolytic properties of Streptosporangium nondiastaticum TBG75A20.</title>
        <authorList>
            <person name="Gayathri V."/>
            <person name="Shiburaj S."/>
        </authorList>
    </citation>
    <scope>NUCLEOTIDE SEQUENCE [LARGE SCALE GENOMIC DNA]</scope>
    <source>
        <strain evidence="3 4">TBG75A20</strain>
    </source>
</reference>
<dbReference type="Proteomes" id="UP000242427">
    <property type="component" value="Unassembled WGS sequence"/>
</dbReference>
<evidence type="ECO:0000256" key="1">
    <source>
        <dbReference type="SAM" id="MobiDB-lite"/>
    </source>
</evidence>
<dbReference type="SUPFAM" id="SSF52540">
    <property type="entry name" value="P-loop containing nucleoside triphosphate hydrolases"/>
    <property type="match status" value="1"/>
</dbReference>
<proteinExistence type="predicted"/>
<evidence type="ECO:0000313" key="3">
    <source>
        <dbReference type="EMBL" id="PSJ27768.1"/>
    </source>
</evidence>
<keyword evidence="4" id="KW-1185">Reference proteome</keyword>
<feature type="compositionally biased region" description="Pro residues" evidence="1">
    <location>
        <begin position="701"/>
        <end position="712"/>
    </location>
</feature>
<feature type="compositionally biased region" description="Low complexity" evidence="1">
    <location>
        <begin position="513"/>
        <end position="535"/>
    </location>
</feature>
<accession>A0A9X7JQ18</accession>
<feature type="compositionally biased region" description="Low complexity" evidence="1">
    <location>
        <begin position="578"/>
        <end position="645"/>
    </location>
</feature>
<feature type="transmembrane region" description="Helical" evidence="2">
    <location>
        <begin position="491"/>
        <end position="511"/>
    </location>
</feature>
<keyword evidence="2" id="KW-0472">Membrane</keyword>
<evidence type="ECO:0000256" key="2">
    <source>
        <dbReference type="SAM" id="Phobius"/>
    </source>
</evidence>